<reference evidence="2 3" key="1">
    <citation type="submission" date="2023-07" db="EMBL/GenBank/DDBJ databases">
        <title>Sorghum-associated microbial communities from plants grown in Nebraska, USA.</title>
        <authorList>
            <person name="Schachtman D."/>
        </authorList>
    </citation>
    <scope>NUCLEOTIDE SEQUENCE [LARGE SCALE GENOMIC DNA]</scope>
    <source>
        <strain evidence="2 3">BE308</strain>
    </source>
</reference>
<dbReference type="RefSeq" id="WP_310339712.1">
    <property type="nucleotide sequence ID" value="NZ_JAVDXO010000001.1"/>
</dbReference>
<evidence type="ECO:0000313" key="3">
    <source>
        <dbReference type="Proteomes" id="UP001268089"/>
    </source>
</evidence>
<comment type="caution">
    <text evidence="2">The sequence shown here is derived from an EMBL/GenBank/DDBJ whole genome shotgun (WGS) entry which is preliminary data.</text>
</comment>
<name>A0ABU1ZJS6_9BURK</name>
<proteinExistence type="predicted"/>
<organism evidence="2 3">
    <name type="scientific">Rhodoferax saidenbachensis</name>
    <dbReference type="NCBI Taxonomy" id="1484693"/>
    <lineage>
        <taxon>Bacteria</taxon>
        <taxon>Pseudomonadati</taxon>
        <taxon>Pseudomonadota</taxon>
        <taxon>Betaproteobacteria</taxon>
        <taxon>Burkholderiales</taxon>
        <taxon>Comamonadaceae</taxon>
        <taxon>Rhodoferax</taxon>
    </lineage>
</organism>
<keyword evidence="3" id="KW-1185">Reference proteome</keyword>
<sequence length="88" mass="9671">MDLDAGTEEAFFSVFDADLLAGWTGLADFEAGMQKPQDNKKTGKQNRSQLRHATGEVGGKTGKVIPQWQEGRAIIWNAVLAVRWPVVN</sequence>
<protein>
    <submittedName>
        <fullName evidence="2">Uncharacterized protein</fullName>
    </submittedName>
</protein>
<evidence type="ECO:0000256" key="1">
    <source>
        <dbReference type="SAM" id="MobiDB-lite"/>
    </source>
</evidence>
<feature type="region of interest" description="Disordered" evidence="1">
    <location>
        <begin position="31"/>
        <end position="51"/>
    </location>
</feature>
<dbReference type="Proteomes" id="UP001268089">
    <property type="component" value="Unassembled WGS sequence"/>
</dbReference>
<accession>A0ABU1ZJS6</accession>
<gene>
    <name evidence="2" type="ORF">J2X15_000082</name>
</gene>
<evidence type="ECO:0000313" key="2">
    <source>
        <dbReference type="EMBL" id="MDR7304816.1"/>
    </source>
</evidence>
<dbReference type="EMBL" id="JAVDXO010000001">
    <property type="protein sequence ID" value="MDR7304816.1"/>
    <property type="molecule type" value="Genomic_DNA"/>
</dbReference>